<dbReference type="RefSeq" id="WP_353985616.1">
    <property type="nucleotide sequence ID" value="NZ_JBEWLY010000027.1"/>
</dbReference>
<dbReference type="Pfam" id="PF13185">
    <property type="entry name" value="GAF_2"/>
    <property type="match status" value="1"/>
</dbReference>
<feature type="domain" description="GAF" evidence="1">
    <location>
        <begin position="40"/>
        <end position="185"/>
    </location>
</feature>
<evidence type="ECO:0000313" key="2">
    <source>
        <dbReference type="EMBL" id="MET1757136.1"/>
    </source>
</evidence>
<dbReference type="Gene3D" id="3.30.450.40">
    <property type="match status" value="1"/>
</dbReference>
<dbReference type="Proteomes" id="UP001548713">
    <property type="component" value="Unassembled WGS sequence"/>
</dbReference>
<protein>
    <submittedName>
        <fullName evidence="2">GAF domain-containing protein</fullName>
    </submittedName>
</protein>
<comment type="caution">
    <text evidence="2">The sequence shown here is derived from an EMBL/GenBank/DDBJ whole genome shotgun (WGS) entry which is preliminary data.</text>
</comment>
<dbReference type="InterPro" id="IPR011495">
    <property type="entry name" value="Sig_transdc_His_kin_sub2_dim/P"/>
</dbReference>
<dbReference type="InterPro" id="IPR003018">
    <property type="entry name" value="GAF"/>
</dbReference>
<accession>A0ABV2D5I2</accession>
<evidence type="ECO:0000259" key="1">
    <source>
        <dbReference type="SMART" id="SM00065"/>
    </source>
</evidence>
<dbReference type="EMBL" id="JBEWLY010000027">
    <property type="protein sequence ID" value="MET1757136.1"/>
    <property type="molecule type" value="Genomic_DNA"/>
</dbReference>
<proteinExistence type="predicted"/>
<gene>
    <name evidence="2" type="ORF">ABVV53_16970</name>
</gene>
<dbReference type="SUPFAM" id="SSF55781">
    <property type="entry name" value="GAF domain-like"/>
    <property type="match status" value="1"/>
</dbReference>
<evidence type="ECO:0000313" key="3">
    <source>
        <dbReference type="Proteomes" id="UP001548713"/>
    </source>
</evidence>
<organism evidence="2 3">
    <name type="scientific">Novosphingobium kalidii</name>
    <dbReference type="NCBI Taxonomy" id="3230299"/>
    <lineage>
        <taxon>Bacteria</taxon>
        <taxon>Pseudomonadati</taxon>
        <taxon>Pseudomonadota</taxon>
        <taxon>Alphaproteobacteria</taxon>
        <taxon>Sphingomonadales</taxon>
        <taxon>Sphingomonadaceae</taxon>
        <taxon>Novosphingobium</taxon>
    </lineage>
</organism>
<reference evidence="2 3" key="1">
    <citation type="submission" date="2024-07" db="EMBL/GenBank/DDBJ databases">
        <title>Novosphingobium kalidii RD2P27.</title>
        <authorList>
            <person name="Sun J.-Q."/>
        </authorList>
    </citation>
    <scope>NUCLEOTIDE SEQUENCE [LARGE SCALE GENOMIC DNA]</scope>
    <source>
        <strain evidence="2 3">RD2P27</strain>
    </source>
</reference>
<keyword evidence="3" id="KW-1185">Reference proteome</keyword>
<dbReference type="SMART" id="SM00065">
    <property type="entry name" value="GAF"/>
    <property type="match status" value="1"/>
</dbReference>
<sequence length="370" mass="39841">MTLKQHVVISSEEPGINPGLPRLRLALVAEAAERLLAADDPARMVDELFGLIQSELRLDVFFNYRLANGCLILEAHGGLTDEQAAAGSQLHLGQAVCGCAARDRQRFHMTGVQASDDPLVAFVKDVGLNCYVCTPLVHGGTLVGTLGFGRKWADRFTDDELSFLHTLCHYVALAKYRLRVEQELRAGIAHRERLLSELNHRVRNALQLAVSVIRLEAGAEADQACAAAMRRAGDRIEVIASAHRPIYASGDLSTVCIAELLGDVGGNRAATSIKVTTTEGARLPIEQGVALALLVDTILSDARQIGKTAPMEIIVEGASGAITEVVLRGVAQSDDVLAQRLPRALLRQLEAMHSTEGEALIIRLPARPHA</sequence>
<name>A0ABV2D5I2_9SPHN</name>
<dbReference type="Pfam" id="PF07568">
    <property type="entry name" value="HisKA_2"/>
    <property type="match status" value="1"/>
</dbReference>
<dbReference type="InterPro" id="IPR029016">
    <property type="entry name" value="GAF-like_dom_sf"/>
</dbReference>